<gene>
    <name evidence="1" type="ORF">BOTBODRAFT_48346</name>
</gene>
<keyword evidence="2" id="KW-1185">Reference proteome</keyword>
<dbReference type="HOGENOM" id="CLU_480568_0_0_1"/>
<proteinExistence type="predicted"/>
<protein>
    <submittedName>
        <fullName evidence="1">Uncharacterized protein</fullName>
    </submittedName>
</protein>
<dbReference type="SUPFAM" id="SSF48371">
    <property type="entry name" value="ARM repeat"/>
    <property type="match status" value="1"/>
</dbReference>
<dbReference type="InParanoid" id="A0A067M0E9"/>
<sequence length="567" mass="62853">MIAMRIRHYLWGASIILWEWRTRLFEAPSNIDDAWVRHRTIKAAYEDERHSRFSKFALDLRERVDIQLLADSVEAHAFAWLIDSSSAEIDIQAAIRASEHIVTTKATLSVLKGTGVAFVAAHHFAQFLQTPHASISDTDAATAGASARIYALLGDSASTSIFTRPDSRFDQRTVSLLRKHHNGNVACYITCALIKILLPLWNNPREAKMVQHLCWELQGLLIRPSSREDNIIRHRALALLFDTLNKCMALAALDVTVDDKTVRKATALLNSHEPIPYDLHQAVIVTLAAHYEKSLPDAPMIPISTRDAELPQLVVRLLSHIVPDYSHTLPILVQPDLDYVVLAILQSIPWSMKDRKSALRWMGSGVCPALVRVLALVKAGVFSEQIYCAVAGILTQLGDEVSCLWHLRNAEVISSLANALDVGHSEETWIQVCSCLGKVSGKAWREYDSTLLPACIARLSKQTTGRGVSEIVLLVARRLKFGIVDWNNTSLATIAEHIKSDSPQIVFGSLMPIAYRILSVLPYSVIPTLCNFSAGGLIRQTASKAAETGEILCLLRPHSQAEHRISC</sequence>
<accession>A0A067M0E9</accession>
<dbReference type="Gene3D" id="1.25.10.10">
    <property type="entry name" value="Leucine-rich Repeat Variant"/>
    <property type="match status" value="1"/>
</dbReference>
<dbReference type="AlphaFoldDB" id="A0A067M0E9"/>
<dbReference type="Proteomes" id="UP000027195">
    <property type="component" value="Unassembled WGS sequence"/>
</dbReference>
<evidence type="ECO:0000313" key="2">
    <source>
        <dbReference type="Proteomes" id="UP000027195"/>
    </source>
</evidence>
<organism evidence="1 2">
    <name type="scientific">Botryobasidium botryosum (strain FD-172 SS1)</name>
    <dbReference type="NCBI Taxonomy" id="930990"/>
    <lineage>
        <taxon>Eukaryota</taxon>
        <taxon>Fungi</taxon>
        <taxon>Dikarya</taxon>
        <taxon>Basidiomycota</taxon>
        <taxon>Agaricomycotina</taxon>
        <taxon>Agaricomycetes</taxon>
        <taxon>Cantharellales</taxon>
        <taxon>Botryobasidiaceae</taxon>
        <taxon>Botryobasidium</taxon>
    </lineage>
</organism>
<evidence type="ECO:0000313" key="1">
    <source>
        <dbReference type="EMBL" id="KDQ08155.1"/>
    </source>
</evidence>
<dbReference type="InterPro" id="IPR011989">
    <property type="entry name" value="ARM-like"/>
</dbReference>
<reference evidence="2" key="1">
    <citation type="journal article" date="2014" name="Proc. Natl. Acad. Sci. U.S.A.">
        <title>Extensive sampling of basidiomycete genomes demonstrates inadequacy of the white-rot/brown-rot paradigm for wood decay fungi.</title>
        <authorList>
            <person name="Riley R."/>
            <person name="Salamov A.A."/>
            <person name="Brown D.W."/>
            <person name="Nagy L.G."/>
            <person name="Floudas D."/>
            <person name="Held B.W."/>
            <person name="Levasseur A."/>
            <person name="Lombard V."/>
            <person name="Morin E."/>
            <person name="Otillar R."/>
            <person name="Lindquist E.A."/>
            <person name="Sun H."/>
            <person name="LaButti K.M."/>
            <person name="Schmutz J."/>
            <person name="Jabbour D."/>
            <person name="Luo H."/>
            <person name="Baker S.E."/>
            <person name="Pisabarro A.G."/>
            <person name="Walton J.D."/>
            <person name="Blanchette R.A."/>
            <person name="Henrissat B."/>
            <person name="Martin F."/>
            <person name="Cullen D."/>
            <person name="Hibbett D.S."/>
            <person name="Grigoriev I.V."/>
        </authorList>
    </citation>
    <scope>NUCLEOTIDE SEQUENCE [LARGE SCALE GENOMIC DNA]</scope>
    <source>
        <strain evidence="2">FD-172 SS1</strain>
    </source>
</reference>
<name>A0A067M0E9_BOTB1</name>
<dbReference type="EMBL" id="KL198094">
    <property type="protein sequence ID" value="KDQ08155.1"/>
    <property type="molecule type" value="Genomic_DNA"/>
</dbReference>
<dbReference type="InterPro" id="IPR016024">
    <property type="entry name" value="ARM-type_fold"/>
</dbReference>